<protein>
    <submittedName>
        <fullName evidence="1">Uncharacterized protein</fullName>
    </submittedName>
</protein>
<sequence length="43" mass="4599">MDFQVLMISGIANADVTSINGGSENVDNYNGLVRSEVLDQPNT</sequence>
<keyword evidence="2" id="KW-1185">Reference proteome</keyword>
<comment type="caution">
    <text evidence="1">The sequence shown here is derived from an EMBL/GenBank/DDBJ whole genome shotgun (WGS) entry which is preliminary data.</text>
</comment>
<dbReference type="Proteomes" id="UP001205609">
    <property type="component" value="Unassembled WGS sequence"/>
</dbReference>
<dbReference type="EMBL" id="JANUXY010000007">
    <property type="protein sequence ID" value="MCS4486788.1"/>
    <property type="molecule type" value="Genomic_DNA"/>
</dbReference>
<name>A0ABT2F2V4_9STAP</name>
<organism evidence="1 2">
    <name type="scientific">Staphylococcus americanisciuri</name>
    <dbReference type="NCBI Taxonomy" id="2973940"/>
    <lineage>
        <taxon>Bacteria</taxon>
        <taxon>Bacillati</taxon>
        <taxon>Bacillota</taxon>
        <taxon>Bacilli</taxon>
        <taxon>Bacillales</taxon>
        <taxon>Staphylococcaceae</taxon>
        <taxon>Staphylococcus</taxon>
    </lineage>
</organism>
<reference evidence="1 2" key="1">
    <citation type="journal article" date="2023" name="Int. J. Syst. Evol. Microbiol.">
        <title>Streptococcus sciuri sp. nov., Staphylococcus marylandisciuri sp. nov. and Staphylococcus americanisciuri sp. nov., isolated from faeces of eastern grey squirrel (Sciurus carolinensis).</title>
        <authorList>
            <person name="Volokhov D.V."/>
            <person name="Zagorodnyaya T.A."/>
            <person name="Furtak V.A."/>
            <person name="Nattanmai G."/>
            <person name="Randall L."/>
            <person name="Jose S."/>
            <person name="Gao Y."/>
            <person name="Eisenberg T."/>
            <person name="Delmonte P."/>
            <person name="Blom J."/>
            <person name="Mitchell K.K."/>
        </authorList>
    </citation>
    <scope>NUCLEOTIDE SEQUENCE [LARGE SCALE GENOMIC DNA]</scope>
    <source>
        <strain evidence="1 2">GRT3</strain>
    </source>
</reference>
<evidence type="ECO:0000313" key="2">
    <source>
        <dbReference type="Proteomes" id="UP001205609"/>
    </source>
</evidence>
<gene>
    <name evidence="1" type="ORF">NXS11_07750</name>
</gene>
<evidence type="ECO:0000313" key="1">
    <source>
        <dbReference type="EMBL" id="MCS4486788.1"/>
    </source>
</evidence>
<accession>A0ABT2F2V4</accession>
<dbReference type="RefSeq" id="WP_259200336.1">
    <property type="nucleotide sequence ID" value="NZ_JANUXY010000007.1"/>
</dbReference>
<proteinExistence type="predicted"/>